<name>A0A1I7A4Z8_9GAMM</name>
<dbReference type="EMBL" id="FPAQ01000015">
    <property type="protein sequence ID" value="SFT70003.1"/>
    <property type="molecule type" value="Genomic_DNA"/>
</dbReference>
<sequence>MNMMQAAVWYRAKDLRVESVQVPTVQEPHQVKVKIAACGICGSDLHEYSAGPIFIPVDAPHPLSQQQAPIIMGHEFAGEVVEVGKGVTRVKPGDRVAIEPILSPNRDGHYLMERYNLTPLLGFHGLSGGGGGFSEYTVVGEHMVHPLPDDLSYEQGALIEPAAVGLHAVRQSALKAGDSAVVFGAGPIGLMIIEALKAAGAASIVAVEPSDSRRHKARDLGAQVVDPREQDAVEQVHALTQGGADFAFEVTGISAVLDQAINATHAGGETVIVSIWETETAFQPNDLVIKERTLKGIIAYRHIYPAVMALMQQGYFRAEDLITARIVLDDVVEQGFETLLNDKSHIKIIVRPGQRLGEGVMS</sequence>
<keyword evidence="5" id="KW-0560">Oxidoreductase</keyword>
<dbReference type="AlphaFoldDB" id="A0A1I7A4Z8"/>
<dbReference type="SMART" id="SM00829">
    <property type="entry name" value="PKS_ER"/>
    <property type="match status" value="1"/>
</dbReference>
<evidence type="ECO:0000313" key="10">
    <source>
        <dbReference type="Proteomes" id="UP000199594"/>
    </source>
</evidence>
<dbReference type="GO" id="GO:0000721">
    <property type="term" value="F:(R,R)-butanediol dehydrogenase activity"/>
    <property type="evidence" value="ECO:0007669"/>
    <property type="project" value="TreeGrafter"/>
</dbReference>
<evidence type="ECO:0000256" key="1">
    <source>
        <dbReference type="ARBA" id="ARBA00001947"/>
    </source>
</evidence>
<dbReference type="Pfam" id="PF00107">
    <property type="entry name" value="ADH_zinc_N"/>
    <property type="match status" value="1"/>
</dbReference>
<evidence type="ECO:0000256" key="4">
    <source>
        <dbReference type="ARBA" id="ARBA00022833"/>
    </source>
</evidence>
<dbReference type="GO" id="GO:0008270">
    <property type="term" value="F:zinc ion binding"/>
    <property type="evidence" value="ECO:0007669"/>
    <property type="project" value="InterPro"/>
</dbReference>
<dbReference type="InterPro" id="IPR013149">
    <property type="entry name" value="ADH-like_C"/>
</dbReference>
<keyword evidence="6" id="KW-0520">NAD</keyword>
<evidence type="ECO:0000256" key="6">
    <source>
        <dbReference type="ARBA" id="ARBA00023027"/>
    </source>
</evidence>
<evidence type="ECO:0000256" key="2">
    <source>
        <dbReference type="ARBA" id="ARBA00008072"/>
    </source>
</evidence>
<dbReference type="InterPro" id="IPR020843">
    <property type="entry name" value="ER"/>
</dbReference>
<dbReference type="PANTHER" id="PTHR43161:SF26">
    <property type="entry name" value="GALACTITOL 1-PHOSPHATE 5-DEHYDROGENASE"/>
    <property type="match status" value="1"/>
</dbReference>
<feature type="domain" description="Enoyl reductase (ER)" evidence="8">
    <location>
        <begin position="11"/>
        <end position="328"/>
    </location>
</feature>
<dbReference type="InterPro" id="IPR013154">
    <property type="entry name" value="ADH-like_N"/>
</dbReference>
<comment type="cofactor">
    <cofactor evidence="1 7">
        <name>Zn(2+)</name>
        <dbReference type="ChEBI" id="CHEBI:29105"/>
    </cofactor>
</comment>
<dbReference type="PANTHER" id="PTHR43161">
    <property type="entry name" value="SORBITOL DEHYDROGENASE"/>
    <property type="match status" value="1"/>
</dbReference>
<reference evidence="9 10" key="1">
    <citation type="submission" date="2016-10" db="EMBL/GenBank/DDBJ databases">
        <authorList>
            <person name="de Groot N.N."/>
        </authorList>
    </citation>
    <scope>NUCLEOTIDE SEQUENCE [LARGE SCALE GENOMIC DNA]</scope>
    <source>
        <strain evidence="9 10">CGMCC 1.6493</strain>
    </source>
</reference>
<keyword evidence="3 7" id="KW-0479">Metal-binding</keyword>
<organism evidence="9 10">
    <name type="scientific">Halomonas saccharevitans</name>
    <dbReference type="NCBI Taxonomy" id="416872"/>
    <lineage>
        <taxon>Bacteria</taxon>
        <taxon>Pseudomonadati</taxon>
        <taxon>Pseudomonadota</taxon>
        <taxon>Gammaproteobacteria</taxon>
        <taxon>Oceanospirillales</taxon>
        <taxon>Halomonadaceae</taxon>
        <taxon>Halomonas</taxon>
    </lineage>
</organism>
<dbReference type="Pfam" id="PF08240">
    <property type="entry name" value="ADH_N"/>
    <property type="match status" value="1"/>
</dbReference>
<comment type="similarity">
    <text evidence="2 7">Belongs to the zinc-containing alcohol dehydrogenase family.</text>
</comment>
<evidence type="ECO:0000256" key="5">
    <source>
        <dbReference type="ARBA" id="ARBA00023002"/>
    </source>
</evidence>
<evidence type="ECO:0000259" key="8">
    <source>
        <dbReference type="SMART" id="SM00829"/>
    </source>
</evidence>
<proteinExistence type="inferred from homology"/>
<keyword evidence="4 7" id="KW-0862">Zinc</keyword>
<dbReference type="SUPFAM" id="SSF51735">
    <property type="entry name" value="NAD(P)-binding Rossmann-fold domains"/>
    <property type="match status" value="1"/>
</dbReference>
<dbReference type="CDD" id="cd08233">
    <property type="entry name" value="butanediol_DH_like"/>
    <property type="match status" value="1"/>
</dbReference>
<dbReference type="InterPro" id="IPR011032">
    <property type="entry name" value="GroES-like_sf"/>
</dbReference>
<dbReference type="RefSeq" id="WP_281245183.1">
    <property type="nucleotide sequence ID" value="NZ_FPAQ01000015.1"/>
</dbReference>
<evidence type="ECO:0000256" key="7">
    <source>
        <dbReference type="RuleBase" id="RU361277"/>
    </source>
</evidence>
<gene>
    <name evidence="9" type="ORF">SAMN04487956_11527</name>
</gene>
<protein>
    <submittedName>
        <fullName evidence="9">(R,R)-butanediol dehydrogenase / meso-butanediol dehydrogenase / diacetyl reductase</fullName>
    </submittedName>
</protein>
<dbReference type="Gene3D" id="3.40.50.720">
    <property type="entry name" value="NAD(P)-binding Rossmann-like Domain"/>
    <property type="match status" value="1"/>
</dbReference>
<dbReference type="Gene3D" id="3.90.180.10">
    <property type="entry name" value="Medium-chain alcohol dehydrogenases, catalytic domain"/>
    <property type="match status" value="1"/>
</dbReference>
<dbReference type="Proteomes" id="UP000199594">
    <property type="component" value="Unassembled WGS sequence"/>
</dbReference>
<evidence type="ECO:0000256" key="3">
    <source>
        <dbReference type="ARBA" id="ARBA00022723"/>
    </source>
</evidence>
<dbReference type="FunFam" id="3.40.50.720:FF:000068">
    <property type="entry name" value="Sorbitol dehydrogenase"/>
    <property type="match status" value="1"/>
</dbReference>
<evidence type="ECO:0000313" key="9">
    <source>
        <dbReference type="EMBL" id="SFT70003.1"/>
    </source>
</evidence>
<dbReference type="InterPro" id="IPR002328">
    <property type="entry name" value="ADH_Zn_CS"/>
</dbReference>
<accession>A0A1I7A4Z8</accession>
<dbReference type="PROSITE" id="PS00059">
    <property type="entry name" value="ADH_ZINC"/>
    <property type="match status" value="1"/>
</dbReference>
<dbReference type="SUPFAM" id="SSF50129">
    <property type="entry name" value="GroES-like"/>
    <property type="match status" value="1"/>
</dbReference>
<dbReference type="InterPro" id="IPR036291">
    <property type="entry name" value="NAD(P)-bd_dom_sf"/>
</dbReference>